<name>A0A150H3C8_GONPE</name>
<keyword evidence="6" id="KW-0808">Transferase</keyword>
<sequence>MGIPIHVSYADTQVPIGQGQTISAPSLHATCLELLEPRAVPGASALDLGAGQHRDLQQQRQAQAQAQADRMSILRLHNFELFHGNALEPDDLAAAAAGGLFDAIHVGAAARSVPEAFVALLKPGGRMVLPVGPPAGMQMLTVVDKATDGSGITVSPIRDVKLAPLLPPYAERPL</sequence>
<dbReference type="GO" id="GO:0032259">
    <property type="term" value="P:methylation"/>
    <property type="evidence" value="ECO:0007669"/>
    <property type="project" value="UniProtKB-KW"/>
</dbReference>
<dbReference type="GO" id="GO:0005737">
    <property type="term" value="C:cytoplasm"/>
    <property type="evidence" value="ECO:0007669"/>
    <property type="project" value="UniProtKB-SubCell"/>
</dbReference>
<organism evidence="8 9">
    <name type="scientific">Gonium pectorale</name>
    <name type="common">Green alga</name>
    <dbReference type="NCBI Taxonomy" id="33097"/>
    <lineage>
        <taxon>Eukaryota</taxon>
        <taxon>Viridiplantae</taxon>
        <taxon>Chlorophyta</taxon>
        <taxon>core chlorophytes</taxon>
        <taxon>Chlorophyceae</taxon>
        <taxon>CS clade</taxon>
        <taxon>Chlamydomonadales</taxon>
        <taxon>Volvocaceae</taxon>
        <taxon>Gonium</taxon>
    </lineage>
</organism>
<dbReference type="AlphaFoldDB" id="A0A150H3C8"/>
<dbReference type="PANTHER" id="PTHR11579:SF0">
    <property type="entry name" value="PROTEIN-L-ISOASPARTATE(D-ASPARTATE) O-METHYLTRANSFERASE"/>
    <property type="match status" value="1"/>
</dbReference>
<dbReference type="InterPro" id="IPR029063">
    <property type="entry name" value="SAM-dependent_MTases_sf"/>
</dbReference>
<evidence type="ECO:0000256" key="4">
    <source>
        <dbReference type="ARBA" id="ARBA00022490"/>
    </source>
</evidence>
<keyword evidence="9" id="KW-1185">Reference proteome</keyword>
<keyword evidence="7" id="KW-0949">S-adenosyl-L-methionine</keyword>
<dbReference type="EC" id="2.1.1.77" evidence="3"/>
<dbReference type="Pfam" id="PF01135">
    <property type="entry name" value="PCMT"/>
    <property type="match status" value="2"/>
</dbReference>
<dbReference type="Proteomes" id="UP000075714">
    <property type="component" value="Unassembled WGS sequence"/>
</dbReference>
<dbReference type="PANTHER" id="PTHR11579">
    <property type="entry name" value="PROTEIN-L-ISOASPARTATE O-METHYLTRANSFERASE"/>
    <property type="match status" value="1"/>
</dbReference>
<evidence type="ECO:0000313" key="9">
    <source>
        <dbReference type="Proteomes" id="UP000075714"/>
    </source>
</evidence>
<keyword evidence="5" id="KW-0489">Methyltransferase</keyword>
<dbReference type="OrthoDB" id="73890at2759"/>
<gene>
    <name evidence="8" type="ORF">GPECTOR_1g61</name>
</gene>
<proteinExistence type="inferred from homology"/>
<evidence type="ECO:0000256" key="6">
    <source>
        <dbReference type="ARBA" id="ARBA00022679"/>
    </source>
</evidence>
<dbReference type="SUPFAM" id="SSF53335">
    <property type="entry name" value="S-adenosyl-L-methionine-dependent methyltransferases"/>
    <property type="match status" value="1"/>
</dbReference>
<evidence type="ECO:0000256" key="1">
    <source>
        <dbReference type="ARBA" id="ARBA00004496"/>
    </source>
</evidence>
<evidence type="ECO:0000256" key="7">
    <source>
        <dbReference type="ARBA" id="ARBA00022691"/>
    </source>
</evidence>
<accession>A0A150H3C8</accession>
<dbReference type="Gene3D" id="3.40.50.150">
    <property type="entry name" value="Vaccinia Virus protein VP39"/>
    <property type="match status" value="2"/>
</dbReference>
<comment type="similarity">
    <text evidence="2">Belongs to the methyltransferase superfamily. L-isoaspartyl/D-aspartyl protein methyltransferase family.</text>
</comment>
<protein>
    <recommendedName>
        <fullName evidence="3">protein-L-isoaspartate(D-aspartate) O-methyltransferase</fullName>
        <ecNumber evidence="3">2.1.1.77</ecNumber>
    </recommendedName>
</protein>
<evidence type="ECO:0000256" key="3">
    <source>
        <dbReference type="ARBA" id="ARBA00011890"/>
    </source>
</evidence>
<reference evidence="9" key="1">
    <citation type="journal article" date="2016" name="Nat. Commun.">
        <title>The Gonium pectorale genome demonstrates co-option of cell cycle regulation during the evolution of multicellularity.</title>
        <authorList>
            <person name="Hanschen E.R."/>
            <person name="Marriage T.N."/>
            <person name="Ferris P.J."/>
            <person name="Hamaji T."/>
            <person name="Toyoda A."/>
            <person name="Fujiyama A."/>
            <person name="Neme R."/>
            <person name="Noguchi H."/>
            <person name="Minakuchi Y."/>
            <person name="Suzuki M."/>
            <person name="Kawai-Toyooka H."/>
            <person name="Smith D.R."/>
            <person name="Sparks H."/>
            <person name="Anderson J."/>
            <person name="Bakaric R."/>
            <person name="Luria V."/>
            <person name="Karger A."/>
            <person name="Kirschner M.W."/>
            <person name="Durand P.M."/>
            <person name="Michod R.E."/>
            <person name="Nozaki H."/>
            <person name="Olson B.J."/>
        </authorList>
    </citation>
    <scope>NUCLEOTIDE SEQUENCE [LARGE SCALE GENOMIC DNA]</scope>
    <source>
        <strain evidence="9">NIES-2863</strain>
    </source>
</reference>
<dbReference type="EMBL" id="LSYV01000002">
    <property type="protein sequence ID" value="KXZ56677.1"/>
    <property type="molecule type" value="Genomic_DNA"/>
</dbReference>
<dbReference type="InterPro" id="IPR000682">
    <property type="entry name" value="PCMT"/>
</dbReference>
<evidence type="ECO:0000256" key="2">
    <source>
        <dbReference type="ARBA" id="ARBA00005369"/>
    </source>
</evidence>
<evidence type="ECO:0000256" key="5">
    <source>
        <dbReference type="ARBA" id="ARBA00022603"/>
    </source>
</evidence>
<keyword evidence="4" id="KW-0963">Cytoplasm</keyword>
<dbReference type="GO" id="GO:0004719">
    <property type="term" value="F:protein-L-isoaspartate (D-aspartate) O-methyltransferase activity"/>
    <property type="evidence" value="ECO:0007669"/>
    <property type="project" value="UniProtKB-EC"/>
</dbReference>
<comment type="caution">
    <text evidence="8">The sequence shown here is derived from an EMBL/GenBank/DDBJ whole genome shotgun (WGS) entry which is preliminary data.</text>
</comment>
<comment type="subcellular location">
    <subcellularLocation>
        <location evidence="1">Cytoplasm</location>
    </subcellularLocation>
</comment>
<evidence type="ECO:0000313" key="8">
    <source>
        <dbReference type="EMBL" id="KXZ56677.1"/>
    </source>
</evidence>